<protein>
    <recommendedName>
        <fullName evidence="5">EGF-like domain-containing protein</fullName>
    </recommendedName>
</protein>
<dbReference type="Gene3D" id="2.60.40.10">
    <property type="entry name" value="Immunoglobulins"/>
    <property type="match status" value="1"/>
</dbReference>
<feature type="signal peptide" evidence="2">
    <location>
        <begin position="1"/>
        <end position="20"/>
    </location>
</feature>
<evidence type="ECO:0008006" key="5">
    <source>
        <dbReference type="Google" id="ProtNLM"/>
    </source>
</evidence>
<keyword evidence="2" id="KW-0732">Signal</keyword>
<accession>A0ABR2JLL5</accession>
<name>A0ABR2JLL5_9EUKA</name>
<dbReference type="SUPFAM" id="SSF81296">
    <property type="entry name" value="E set domains"/>
    <property type="match status" value="1"/>
</dbReference>
<evidence type="ECO:0000313" key="4">
    <source>
        <dbReference type="Proteomes" id="UP001470230"/>
    </source>
</evidence>
<keyword evidence="1" id="KW-0472">Membrane</keyword>
<keyword evidence="1" id="KW-1133">Transmembrane helix</keyword>
<dbReference type="Proteomes" id="UP001470230">
    <property type="component" value="Unassembled WGS sequence"/>
</dbReference>
<reference evidence="3 4" key="1">
    <citation type="submission" date="2024-04" db="EMBL/GenBank/DDBJ databases">
        <title>Tritrichomonas musculus Genome.</title>
        <authorList>
            <person name="Alves-Ferreira E."/>
            <person name="Grigg M."/>
            <person name="Lorenzi H."/>
            <person name="Galac M."/>
        </authorList>
    </citation>
    <scope>NUCLEOTIDE SEQUENCE [LARGE SCALE GENOMIC DNA]</scope>
    <source>
        <strain evidence="3 4">EAF2021</strain>
    </source>
</reference>
<proteinExistence type="predicted"/>
<dbReference type="EMBL" id="JAPFFF010000011">
    <property type="protein sequence ID" value="KAK8877825.1"/>
    <property type="molecule type" value="Genomic_DNA"/>
</dbReference>
<evidence type="ECO:0000256" key="2">
    <source>
        <dbReference type="SAM" id="SignalP"/>
    </source>
</evidence>
<comment type="caution">
    <text evidence="3">The sequence shown here is derived from an EMBL/GenBank/DDBJ whole genome shotgun (WGS) entry which is preliminary data.</text>
</comment>
<gene>
    <name evidence="3" type="ORF">M9Y10_004588</name>
</gene>
<keyword evidence="4" id="KW-1185">Reference proteome</keyword>
<evidence type="ECO:0000256" key="1">
    <source>
        <dbReference type="SAM" id="Phobius"/>
    </source>
</evidence>
<dbReference type="InterPro" id="IPR013783">
    <property type="entry name" value="Ig-like_fold"/>
</dbReference>
<organism evidence="3 4">
    <name type="scientific">Tritrichomonas musculus</name>
    <dbReference type="NCBI Taxonomy" id="1915356"/>
    <lineage>
        <taxon>Eukaryota</taxon>
        <taxon>Metamonada</taxon>
        <taxon>Parabasalia</taxon>
        <taxon>Tritrichomonadida</taxon>
        <taxon>Tritrichomonadidae</taxon>
        <taxon>Tritrichomonas</taxon>
    </lineage>
</organism>
<feature type="chain" id="PRO_5046893948" description="EGF-like domain-containing protein" evidence="2">
    <location>
        <begin position="21"/>
        <end position="258"/>
    </location>
</feature>
<keyword evidence="1" id="KW-0812">Transmembrane</keyword>
<sequence length="258" mass="29797">MKTSLFVLFLTFPILICTTSKNYTYRIRCIGNNSFINEDGKCECKSEFPFGEPNSTEGCWNCDPMCDFNSICYKSNKCKCLPGFYKFGSHNDSCRLPIPELLKINPETGPTSGGSKIFLEIKSPPKHKVVKAFCRFGPIFVPAKFSNDTLFICISPNNRRGKVPLSISYDSVRWSEKQFFFRYYNEGYSAYHCILLIILILIISLLAVIIFWYFRSQKEFLTQSEEMLPLNQWHINQGLESITQEKGFLDFVKNIAIY</sequence>
<evidence type="ECO:0000313" key="3">
    <source>
        <dbReference type="EMBL" id="KAK8877825.1"/>
    </source>
</evidence>
<feature type="transmembrane region" description="Helical" evidence="1">
    <location>
        <begin position="188"/>
        <end position="214"/>
    </location>
</feature>
<dbReference type="InterPro" id="IPR014756">
    <property type="entry name" value="Ig_E-set"/>
</dbReference>